<evidence type="ECO:0000313" key="10">
    <source>
        <dbReference type="EMBL" id="TBN54694.1"/>
    </source>
</evidence>
<evidence type="ECO:0000256" key="8">
    <source>
        <dbReference type="ARBA" id="ARBA00066766"/>
    </source>
</evidence>
<dbReference type="NCBIfam" id="TIGR00624">
    <property type="entry name" value="tag"/>
    <property type="match status" value="1"/>
</dbReference>
<feature type="binding site" evidence="9">
    <location>
        <position position="197"/>
    </location>
    <ligand>
        <name>Zn(2+)</name>
        <dbReference type="ChEBI" id="CHEBI:29105"/>
    </ligand>
</feature>
<proteinExistence type="predicted"/>
<dbReference type="EMBL" id="SIUB01000001">
    <property type="protein sequence ID" value="TBN54694.1"/>
    <property type="molecule type" value="Genomic_DNA"/>
</dbReference>
<feature type="binding site" evidence="9">
    <location>
        <position position="39"/>
    </location>
    <ligand>
        <name>Zn(2+)</name>
        <dbReference type="ChEBI" id="CHEBI:29105"/>
    </ligand>
</feature>
<evidence type="ECO:0000256" key="3">
    <source>
        <dbReference type="ARBA" id="ARBA00022801"/>
    </source>
</evidence>
<dbReference type="OrthoDB" id="9807664at2"/>
<sequence length="212" mass="23702">MGALRLPRRAERGVTIAPHADGKCRCGWCGTDPLYVAYHDSDWGTPERDPRALYEKLVLDGFQAGLAWITILRKREAFRKAFEGFHPERVAAFSEADVQRLMGDAGIVRSRAKIEGAVKSARAYLAMQEKGEDFSAYLWAFVGGEPLVNRWRDKVDVPVATPVSEALSKDLKRRGFTFCGPVIVYAFMEAVGMVNDHHVDCFRHAELAGESR</sequence>
<evidence type="ECO:0000256" key="2">
    <source>
        <dbReference type="ARBA" id="ARBA00022763"/>
    </source>
</evidence>
<evidence type="ECO:0000256" key="6">
    <source>
        <dbReference type="ARBA" id="ARBA00052558"/>
    </source>
</evidence>
<evidence type="ECO:0000256" key="9">
    <source>
        <dbReference type="PIRSR" id="PIRSR604597-1"/>
    </source>
</evidence>
<comment type="function">
    <text evidence="7">Hydrolysis of the deoxyribose N-glycosidic bond to excise 3-methyladenine from the damaged DNA polymer formed by alkylation lesions.</text>
</comment>
<feature type="binding site" evidence="9">
    <location>
        <position position="201"/>
    </location>
    <ligand>
        <name>Zn(2+)</name>
        <dbReference type="ChEBI" id="CHEBI:29105"/>
    </ligand>
</feature>
<feature type="binding site" evidence="9">
    <location>
        <position position="26"/>
    </location>
    <ligand>
        <name>Zn(2+)</name>
        <dbReference type="ChEBI" id="CHEBI:29105"/>
    </ligand>
</feature>
<dbReference type="PANTHER" id="PTHR30037:SF4">
    <property type="entry name" value="DNA-3-METHYLADENINE GLYCOSYLASE I"/>
    <property type="match status" value="1"/>
</dbReference>
<dbReference type="SUPFAM" id="SSF48150">
    <property type="entry name" value="DNA-glycosylase"/>
    <property type="match status" value="1"/>
</dbReference>
<keyword evidence="11" id="KW-1185">Reference proteome</keyword>
<accession>A0A4Q9GPI0</accession>
<keyword evidence="3" id="KW-0378">Hydrolase</keyword>
<reference evidence="10 11" key="1">
    <citation type="submission" date="2019-02" db="EMBL/GenBank/DDBJ databases">
        <title>Hansschlegelia quercus sp. nov., a novel methylotrophic bacterium from buds of oak (Quercus robur L.).</title>
        <authorList>
            <person name="Agafonova N.V."/>
            <person name="Kaparullina E.N."/>
            <person name="Grouzdev D.S."/>
            <person name="Doronina N.V."/>
        </authorList>
    </citation>
    <scope>NUCLEOTIDE SEQUENCE [LARGE SCALE GENOMIC DNA]</scope>
    <source>
        <strain evidence="10 11">Dub</strain>
    </source>
</reference>
<dbReference type="FunFam" id="1.10.340.30:FF:000009">
    <property type="entry name" value="DNA-3-methyladenine glycosylase I"/>
    <property type="match status" value="1"/>
</dbReference>
<dbReference type="PANTHER" id="PTHR30037">
    <property type="entry name" value="DNA-3-METHYLADENINE GLYCOSYLASE 1"/>
    <property type="match status" value="1"/>
</dbReference>
<gene>
    <name evidence="10" type="ORF">EYR15_00530</name>
</gene>
<keyword evidence="5" id="KW-0234">DNA repair</keyword>
<comment type="catalytic activity">
    <reaction evidence="6">
        <text>Hydrolysis of alkylated DNA, releasing 3-methyladenine.</text>
        <dbReference type="EC" id="3.2.2.20"/>
    </reaction>
</comment>
<keyword evidence="1 9" id="KW-0479">Metal-binding</keyword>
<dbReference type="Gene3D" id="1.10.340.30">
    <property type="entry name" value="Hypothetical protein, domain 2"/>
    <property type="match status" value="1"/>
</dbReference>
<evidence type="ECO:0000256" key="5">
    <source>
        <dbReference type="ARBA" id="ARBA00023204"/>
    </source>
</evidence>
<dbReference type="Proteomes" id="UP000291613">
    <property type="component" value="Unassembled WGS sequence"/>
</dbReference>
<keyword evidence="2" id="KW-0227">DNA damage</keyword>
<evidence type="ECO:0000256" key="1">
    <source>
        <dbReference type="ARBA" id="ARBA00022723"/>
    </source>
</evidence>
<name>A0A4Q9GPI0_9HYPH</name>
<dbReference type="InterPro" id="IPR005019">
    <property type="entry name" value="Adenine_glyco"/>
</dbReference>
<dbReference type="GO" id="GO:0008725">
    <property type="term" value="F:DNA-3-methyladenine glycosylase activity"/>
    <property type="evidence" value="ECO:0007669"/>
    <property type="project" value="UniProtKB-EC"/>
</dbReference>
<evidence type="ECO:0000256" key="7">
    <source>
        <dbReference type="ARBA" id="ARBA00057608"/>
    </source>
</evidence>
<comment type="caution">
    <text evidence="10">The sequence shown here is derived from an EMBL/GenBank/DDBJ whole genome shotgun (WGS) entry which is preliminary data.</text>
</comment>
<organism evidence="10 11">
    <name type="scientific">Hansschlegelia quercus</name>
    <dbReference type="NCBI Taxonomy" id="2528245"/>
    <lineage>
        <taxon>Bacteria</taxon>
        <taxon>Pseudomonadati</taxon>
        <taxon>Pseudomonadota</taxon>
        <taxon>Alphaproteobacteria</taxon>
        <taxon>Hyphomicrobiales</taxon>
        <taxon>Methylopilaceae</taxon>
        <taxon>Hansschlegelia</taxon>
    </lineage>
</organism>
<dbReference type="Pfam" id="PF03352">
    <property type="entry name" value="Adenine_glyco"/>
    <property type="match status" value="1"/>
</dbReference>
<dbReference type="InterPro" id="IPR011257">
    <property type="entry name" value="DNA_glycosylase"/>
</dbReference>
<dbReference type="InterPro" id="IPR004597">
    <property type="entry name" value="Tag"/>
</dbReference>
<dbReference type="EC" id="3.2.2.20" evidence="8"/>
<keyword evidence="4 9" id="KW-0862">Zinc</keyword>
<dbReference type="GO" id="GO:0046872">
    <property type="term" value="F:metal ion binding"/>
    <property type="evidence" value="ECO:0007669"/>
    <property type="project" value="UniProtKB-KW"/>
</dbReference>
<evidence type="ECO:0000256" key="4">
    <source>
        <dbReference type="ARBA" id="ARBA00022833"/>
    </source>
</evidence>
<dbReference type="InterPro" id="IPR052891">
    <property type="entry name" value="DNA-3mA_glycosylase"/>
</dbReference>
<protein>
    <recommendedName>
        <fullName evidence="8">DNA-3-methyladenine glycosylase I</fullName>
        <ecNumber evidence="8">3.2.2.20</ecNumber>
    </recommendedName>
</protein>
<evidence type="ECO:0000313" key="11">
    <source>
        <dbReference type="Proteomes" id="UP000291613"/>
    </source>
</evidence>
<dbReference type="AlphaFoldDB" id="A0A4Q9GPI0"/>
<dbReference type="GO" id="GO:0006284">
    <property type="term" value="P:base-excision repair"/>
    <property type="evidence" value="ECO:0007669"/>
    <property type="project" value="InterPro"/>
</dbReference>